<comment type="caution">
    <text evidence="7">The sequence shown here is derived from an EMBL/GenBank/DDBJ whole genome shotgun (WGS) entry which is preliminary data.</text>
</comment>
<proteinExistence type="inferred from homology"/>
<dbReference type="GO" id="GO:0060320">
    <property type="term" value="P:rejection of self pollen"/>
    <property type="evidence" value="ECO:0007669"/>
    <property type="project" value="UniProtKB-KW"/>
</dbReference>
<dbReference type="Proteomes" id="UP001632038">
    <property type="component" value="Unassembled WGS sequence"/>
</dbReference>
<dbReference type="InterPro" id="IPR010264">
    <property type="entry name" value="Self-incomp_S1"/>
</dbReference>
<evidence type="ECO:0000256" key="4">
    <source>
        <dbReference type="ARBA" id="ARBA00022525"/>
    </source>
</evidence>
<dbReference type="EMBL" id="JAVIJP010000081">
    <property type="protein sequence ID" value="KAL3617430.1"/>
    <property type="molecule type" value="Genomic_DNA"/>
</dbReference>
<evidence type="ECO:0000256" key="1">
    <source>
        <dbReference type="ARBA" id="ARBA00004613"/>
    </source>
</evidence>
<evidence type="ECO:0000313" key="7">
    <source>
        <dbReference type="EMBL" id="KAL3617430.1"/>
    </source>
</evidence>
<keyword evidence="3" id="KW-0713">Self-incompatibility</keyword>
<comment type="subcellular location">
    <subcellularLocation>
        <location evidence="1">Secreted</location>
    </subcellularLocation>
</comment>
<dbReference type="Pfam" id="PF05938">
    <property type="entry name" value="Self-incomp_S1"/>
    <property type="match status" value="1"/>
</dbReference>
<keyword evidence="8" id="KW-1185">Reference proteome</keyword>
<evidence type="ECO:0000256" key="2">
    <source>
        <dbReference type="ARBA" id="ARBA00005581"/>
    </source>
</evidence>
<name>A0ABD3BJ12_9LAMI</name>
<evidence type="ECO:0008006" key="9">
    <source>
        <dbReference type="Google" id="ProtNLM"/>
    </source>
</evidence>
<organism evidence="7 8">
    <name type="scientific">Castilleja foliolosa</name>
    <dbReference type="NCBI Taxonomy" id="1961234"/>
    <lineage>
        <taxon>Eukaryota</taxon>
        <taxon>Viridiplantae</taxon>
        <taxon>Streptophyta</taxon>
        <taxon>Embryophyta</taxon>
        <taxon>Tracheophyta</taxon>
        <taxon>Spermatophyta</taxon>
        <taxon>Magnoliopsida</taxon>
        <taxon>eudicotyledons</taxon>
        <taxon>Gunneridae</taxon>
        <taxon>Pentapetalae</taxon>
        <taxon>asterids</taxon>
        <taxon>lamiids</taxon>
        <taxon>Lamiales</taxon>
        <taxon>Orobanchaceae</taxon>
        <taxon>Pedicularideae</taxon>
        <taxon>Castillejinae</taxon>
        <taxon>Castilleja</taxon>
    </lineage>
</organism>
<evidence type="ECO:0000256" key="5">
    <source>
        <dbReference type="ARBA" id="ARBA00022729"/>
    </source>
</evidence>
<protein>
    <recommendedName>
        <fullName evidence="9">S-protein homolog</fullName>
    </recommendedName>
</protein>
<feature type="chain" id="PRO_5044845635" description="S-protein homolog" evidence="6">
    <location>
        <begin position="32"/>
        <end position="158"/>
    </location>
</feature>
<evidence type="ECO:0000313" key="8">
    <source>
        <dbReference type="Proteomes" id="UP001632038"/>
    </source>
</evidence>
<reference evidence="8" key="1">
    <citation type="journal article" date="2024" name="IScience">
        <title>Strigolactones Initiate the Formation of Haustorium-like Structures in Castilleja.</title>
        <authorList>
            <person name="Buerger M."/>
            <person name="Peterson D."/>
            <person name="Chory J."/>
        </authorList>
    </citation>
    <scope>NUCLEOTIDE SEQUENCE [LARGE SCALE GENOMIC DNA]</scope>
</reference>
<feature type="signal peptide" evidence="6">
    <location>
        <begin position="1"/>
        <end position="31"/>
    </location>
</feature>
<gene>
    <name evidence="7" type="ORF">CASFOL_037751</name>
</gene>
<sequence length="158" mass="18294">MNLCFSTKTHKTLSILLFYFILLTLNRTAQSDIESCGFLKSKYHVKIANTLTNGPENNIRAYCASSDKEIGYKTIEPFGGFIFEVCIKDYWFTPIYKCHIRWGNKLVTAEVVNADIIEKDCKPNYWDGQRRHTCDSFVSESGLHMNDLLRKPIPWIDL</sequence>
<dbReference type="AlphaFoldDB" id="A0ABD3BJ12"/>
<comment type="similarity">
    <text evidence="2">Belongs to the plant self-incompatibility (S1) protein family.</text>
</comment>
<evidence type="ECO:0000256" key="3">
    <source>
        <dbReference type="ARBA" id="ARBA00022471"/>
    </source>
</evidence>
<keyword evidence="4" id="KW-0964">Secreted</keyword>
<accession>A0ABD3BJ12</accession>
<keyword evidence="5 6" id="KW-0732">Signal</keyword>
<evidence type="ECO:0000256" key="6">
    <source>
        <dbReference type="SAM" id="SignalP"/>
    </source>
</evidence>
<dbReference type="GO" id="GO:0005576">
    <property type="term" value="C:extracellular region"/>
    <property type="evidence" value="ECO:0007669"/>
    <property type="project" value="UniProtKB-SubCell"/>
</dbReference>